<evidence type="ECO:0000313" key="14">
    <source>
        <dbReference type="Proteomes" id="UP000823963"/>
    </source>
</evidence>
<dbReference type="PANTHER" id="PTHR32294:SF0">
    <property type="entry name" value="DNA POLYMERASE III SUBUNIT ALPHA"/>
    <property type="match status" value="1"/>
</dbReference>
<comment type="subunit">
    <text evidence="10">DNA polymerase III contains a core (composed of alpha, epsilon and theta chains) that associates with a tau subunit. This core dimerizes to form the POLIII' complex. PolIII' associates with the gamma complex (composed of gamma, delta, delta', psi and chi chains) and with the beta chain to form the complete DNA polymerase III complex.</text>
</comment>
<dbReference type="GO" id="GO:0005737">
    <property type="term" value="C:cytoplasm"/>
    <property type="evidence" value="ECO:0007669"/>
    <property type="project" value="UniProtKB-SubCell"/>
</dbReference>
<reference evidence="13" key="2">
    <citation type="submission" date="2021-04" db="EMBL/GenBank/DDBJ databases">
        <authorList>
            <person name="Gilroy R."/>
        </authorList>
    </citation>
    <scope>NUCLEOTIDE SEQUENCE</scope>
    <source>
        <strain evidence="13">6627</strain>
    </source>
</reference>
<dbReference type="InterPro" id="IPR016195">
    <property type="entry name" value="Pol/histidinol_Pase-like"/>
</dbReference>
<dbReference type="EMBL" id="DXFP01000022">
    <property type="protein sequence ID" value="HIX01685.1"/>
    <property type="molecule type" value="Genomic_DNA"/>
</dbReference>
<evidence type="ECO:0000256" key="1">
    <source>
        <dbReference type="ARBA" id="ARBA00004496"/>
    </source>
</evidence>
<dbReference type="PANTHER" id="PTHR32294">
    <property type="entry name" value="DNA POLYMERASE III SUBUNIT ALPHA"/>
    <property type="match status" value="1"/>
</dbReference>
<evidence type="ECO:0000256" key="10">
    <source>
        <dbReference type="ARBA" id="ARBA00026073"/>
    </source>
</evidence>
<dbReference type="AlphaFoldDB" id="A0A9D1UWD9"/>
<evidence type="ECO:0000256" key="11">
    <source>
        <dbReference type="ARBA" id="ARBA00049244"/>
    </source>
</evidence>
<keyword evidence="5 13" id="KW-0808">Transferase</keyword>
<dbReference type="InterPro" id="IPR004805">
    <property type="entry name" value="DnaE2/DnaE/PolC"/>
</dbReference>
<dbReference type="InterPro" id="IPR011708">
    <property type="entry name" value="DNA_pol3_alpha_NTPase_dom"/>
</dbReference>
<evidence type="ECO:0000256" key="3">
    <source>
        <dbReference type="ARBA" id="ARBA00012417"/>
    </source>
</evidence>
<comment type="catalytic activity">
    <reaction evidence="11">
        <text>DNA(n) + a 2'-deoxyribonucleoside 5'-triphosphate = DNA(n+1) + diphosphate</text>
        <dbReference type="Rhea" id="RHEA:22508"/>
        <dbReference type="Rhea" id="RHEA-COMP:17339"/>
        <dbReference type="Rhea" id="RHEA-COMP:17340"/>
        <dbReference type="ChEBI" id="CHEBI:33019"/>
        <dbReference type="ChEBI" id="CHEBI:61560"/>
        <dbReference type="ChEBI" id="CHEBI:173112"/>
        <dbReference type="EC" id="2.7.7.7"/>
    </reaction>
</comment>
<evidence type="ECO:0000256" key="8">
    <source>
        <dbReference type="ARBA" id="ARBA00022932"/>
    </source>
</evidence>
<sequence length="1109" mass="126928">MYSPLHVISSFSLLQSTLKIDEYVKRGKELGYQALALTDENVMYGVLDFYQACLQNDIQPIIGLTLQLNASREPQNELILISKNRIGYQNLMKISSLKMAKADYEAGTAPVELAELQPYTADLAVIIPTASAALTALKQSSFKNAAEKITEVQQLFGTENCYLGVSTEMDDDGVYQLRQLENQCHIPLIATQTVRYLHPDESFNVQVLNAIGNNTKLDAAQLTTIQPGTEFLNSPENTQIEFENSGLKDAFENNEHLLSEIDLQLSFSKTQLPHFPTPAGTSSQEYLRNLCETGLEKRLQAMDHPDKKQYEARLEHELDVIHRMGFDDYFLIVWDVTNFSHEHDILVGPGRGSAAGSLVSYTLFITDVDPIKYDLLFERFLNEERAQMPDIDLDIPDQRRDAVIAYVHQRYGATKMAQIITFAHLNARQVIRDVSRVMGQNQFEISSWSKVMPRGTKVTLRDAYKTSQGLKNMIADSQRNKLIFKTAMALEGLPRQYSTHAAGVILSDHDLRDLVPVQMGTEGILLTQFDKKQVEKVGLLKIDFLGLRNLTILENAVQFIKRDYQADFDLHQIPLDDEDTLKLFQHAETAGIFQFESEGIQNVLRQLKPQDFEDIVSTNALFRPGPINNINEFIARKNGRYPITYPNEQLKSILQRTYGIIVYQEQVMQVASAMGGFSLGEADLLRRAMSKKNQQKIDEMRDKFISGALSKGYAKQDALQVYDFIERFGNYGFNRSHSVAYSKLAFQLAYIKCHFPAAFYAAVLNSVVGNAAKTREYVMEARHRGVKVHLPDINRSEIYFILRKHEIYFGFRSIRKLRIDLINAVLEERRENGYFHGLIDFIRRIDDHFLNEDVLQALIYSGAFDEFDENRNQMLNEMPGILESIELSGNNVELFKQLMPKKVKNQTGLSQSELLEKEAEYLGTYVSAHPVDQYQKISEIYQTTPVSVFRINQNVRSLLYLKRVKVIRTKKQTQMAFVTASDTSGEIEMTVFPKQFLQYGNLLQEGEVILVEGKVEQRNDQLNLIANRLQLAQKINDQCYYLKIEKLDDQHKKKLLQIMQQHRGKIPVIIYEVVSQHKFVMASRYWLDNREETISALKKFLGEANVVLR</sequence>
<accession>A0A9D1UWD9</accession>
<keyword evidence="6 13" id="KW-0548">Nucleotidyltransferase</keyword>
<dbReference type="SMART" id="SM00481">
    <property type="entry name" value="POLIIIAc"/>
    <property type="match status" value="1"/>
</dbReference>
<keyword evidence="8" id="KW-0239">DNA-directed DNA polymerase</keyword>
<evidence type="ECO:0000256" key="9">
    <source>
        <dbReference type="ARBA" id="ARBA00025611"/>
    </source>
</evidence>
<comment type="similarity">
    <text evidence="2">Belongs to the DNA polymerase type-C family. DnaE subfamily.</text>
</comment>
<dbReference type="Pfam" id="PF07733">
    <property type="entry name" value="DNA_pol3_alpha"/>
    <property type="match status" value="1"/>
</dbReference>
<dbReference type="Proteomes" id="UP000823963">
    <property type="component" value="Unassembled WGS sequence"/>
</dbReference>
<dbReference type="NCBIfam" id="TIGR00594">
    <property type="entry name" value="polc"/>
    <property type="match status" value="1"/>
</dbReference>
<comment type="caution">
    <text evidence="13">The sequence shown here is derived from an EMBL/GenBank/DDBJ whole genome shotgun (WGS) entry which is preliminary data.</text>
</comment>
<organism evidence="13 14">
    <name type="scientific">Candidatus Ligilactobacillus excrementigallinarum</name>
    <dbReference type="NCBI Taxonomy" id="2838641"/>
    <lineage>
        <taxon>Bacteria</taxon>
        <taxon>Bacillati</taxon>
        <taxon>Bacillota</taxon>
        <taxon>Bacilli</taxon>
        <taxon>Lactobacillales</taxon>
        <taxon>Lactobacillaceae</taxon>
        <taxon>Ligilactobacillus</taxon>
    </lineage>
</organism>
<dbReference type="InterPro" id="IPR029460">
    <property type="entry name" value="DNAPol_HHH"/>
</dbReference>
<dbReference type="NCBIfam" id="NF004226">
    <property type="entry name" value="PRK05673.1"/>
    <property type="match status" value="1"/>
</dbReference>
<dbReference type="SUPFAM" id="SSF89550">
    <property type="entry name" value="PHP domain-like"/>
    <property type="match status" value="1"/>
</dbReference>
<dbReference type="Gene3D" id="2.40.50.140">
    <property type="entry name" value="Nucleic acid-binding proteins"/>
    <property type="match status" value="1"/>
</dbReference>
<comment type="function">
    <text evidence="9">DNA polymerase III is a complex, multichain enzyme responsible for most of the replicative synthesis in bacteria. This DNA polymerase also exhibits 3' to 5' exonuclease activity. The alpha chain is the DNA polymerase.</text>
</comment>
<gene>
    <name evidence="13" type="primary">dnaE</name>
    <name evidence="13" type="ORF">H9861_02905</name>
</gene>
<dbReference type="Pfam" id="PF14579">
    <property type="entry name" value="HHH_6"/>
    <property type="match status" value="1"/>
</dbReference>
<comment type="subcellular location">
    <subcellularLocation>
        <location evidence="1">Cytoplasm</location>
    </subcellularLocation>
</comment>
<dbReference type="InterPro" id="IPR012340">
    <property type="entry name" value="NA-bd_OB-fold"/>
</dbReference>
<dbReference type="CDD" id="cd04485">
    <property type="entry name" value="DnaE_OBF"/>
    <property type="match status" value="1"/>
</dbReference>
<dbReference type="GO" id="GO:0008408">
    <property type="term" value="F:3'-5' exonuclease activity"/>
    <property type="evidence" value="ECO:0007669"/>
    <property type="project" value="InterPro"/>
</dbReference>
<evidence type="ECO:0000256" key="6">
    <source>
        <dbReference type="ARBA" id="ARBA00022695"/>
    </source>
</evidence>
<dbReference type="InterPro" id="IPR004013">
    <property type="entry name" value="PHP_dom"/>
</dbReference>
<feature type="domain" description="Polymerase/histidinol phosphatase N-terminal" evidence="12">
    <location>
        <begin position="3"/>
        <end position="70"/>
    </location>
</feature>
<keyword evidence="7" id="KW-0235">DNA replication</keyword>
<dbReference type="InterPro" id="IPR004365">
    <property type="entry name" value="NA-bd_OB_tRNA"/>
</dbReference>
<evidence type="ECO:0000256" key="4">
    <source>
        <dbReference type="ARBA" id="ARBA00019114"/>
    </source>
</evidence>
<dbReference type="CDD" id="cd07431">
    <property type="entry name" value="PHP_PolIIIA"/>
    <property type="match status" value="1"/>
</dbReference>
<dbReference type="GO" id="GO:0003676">
    <property type="term" value="F:nucleic acid binding"/>
    <property type="evidence" value="ECO:0007669"/>
    <property type="project" value="InterPro"/>
</dbReference>
<evidence type="ECO:0000256" key="7">
    <source>
        <dbReference type="ARBA" id="ARBA00022705"/>
    </source>
</evidence>
<evidence type="ECO:0000256" key="2">
    <source>
        <dbReference type="ARBA" id="ARBA00009496"/>
    </source>
</evidence>
<dbReference type="InterPro" id="IPR003141">
    <property type="entry name" value="Pol/His_phosphatase_N"/>
</dbReference>
<dbReference type="Pfam" id="PF17657">
    <property type="entry name" value="DNA_pol3_finger"/>
    <property type="match status" value="1"/>
</dbReference>
<dbReference type="InterPro" id="IPR041931">
    <property type="entry name" value="DNA_pol3_alpha_thumb_dom"/>
</dbReference>
<dbReference type="Gene3D" id="1.10.10.1600">
    <property type="entry name" value="Bacterial DNA polymerase III alpha subunit, thumb domain"/>
    <property type="match status" value="1"/>
</dbReference>
<proteinExistence type="inferred from homology"/>
<reference evidence="13" key="1">
    <citation type="journal article" date="2021" name="PeerJ">
        <title>Extensive microbial diversity within the chicken gut microbiome revealed by metagenomics and culture.</title>
        <authorList>
            <person name="Gilroy R."/>
            <person name="Ravi A."/>
            <person name="Getino M."/>
            <person name="Pursley I."/>
            <person name="Horton D.L."/>
            <person name="Alikhan N.F."/>
            <person name="Baker D."/>
            <person name="Gharbi K."/>
            <person name="Hall N."/>
            <person name="Watson M."/>
            <person name="Adriaenssens E.M."/>
            <person name="Foster-Nyarko E."/>
            <person name="Jarju S."/>
            <person name="Secka A."/>
            <person name="Antonio M."/>
            <person name="Oren A."/>
            <person name="Chaudhuri R.R."/>
            <person name="La Ragione R."/>
            <person name="Hildebrand F."/>
            <person name="Pallen M.J."/>
        </authorList>
    </citation>
    <scope>NUCLEOTIDE SEQUENCE</scope>
    <source>
        <strain evidence="13">6627</strain>
    </source>
</reference>
<name>A0A9D1UWD9_9LACO</name>
<evidence type="ECO:0000313" key="13">
    <source>
        <dbReference type="EMBL" id="HIX01685.1"/>
    </source>
</evidence>
<dbReference type="Gene3D" id="1.10.150.870">
    <property type="match status" value="1"/>
</dbReference>
<evidence type="ECO:0000259" key="12">
    <source>
        <dbReference type="SMART" id="SM00481"/>
    </source>
</evidence>
<dbReference type="Pfam" id="PF02811">
    <property type="entry name" value="PHP"/>
    <property type="match status" value="1"/>
</dbReference>
<dbReference type="GO" id="GO:0006260">
    <property type="term" value="P:DNA replication"/>
    <property type="evidence" value="ECO:0007669"/>
    <property type="project" value="UniProtKB-KW"/>
</dbReference>
<dbReference type="EC" id="2.7.7.7" evidence="3"/>
<dbReference type="Pfam" id="PF01336">
    <property type="entry name" value="tRNA_anti-codon"/>
    <property type="match status" value="1"/>
</dbReference>
<evidence type="ECO:0000256" key="5">
    <source>
        <dbReference type="ARBA" id="ARBA00022679"/>
    </source>
</evidence>
<dbReference type="Gene3D" id="3.20.20.140">
    <property type="entry name" value="Metal-dependent hydrolases"/>
    <property type="match status" value="1"/>
</dbReference>
<protein>
    <recommendedName>
        <fullName evidence="4">DNA polymerase III subunit alpha</fullName>
        <ecNumber evidence="3">2.7.7.7</ecNumber>
    </recommendedName>
</protein>
<dbReference type="GO" id="GO:0003887">
    <property type="term" value="F:DNA-directed DNA polymerase activity"/>
    <property type="evidence" value="ECO:0007669"/>
    <property type="project" value="UniProtKB-KW"/>
</dbReference>
<dbReference type="InterPro" id="IPR040982">
    <property type="entry name" value="DNA_pol3_finger"/>
</dbReference>